<feature type="signal peptide" evidence="7">
    <location>
        <begin position="1"/>
        <end position="23"/>
    </location>
</feature>
<dbReference type="Proteomes" id="UP000680304">
    <property type="component" value="Unassembled WGS sequence"/>
</dbReference>
<evidence type="ECO:0000313" key="8">
    <source>
        <dbReference type="EMBL" id="GIQ63235.1"/>
    </source>
</evidence>
<keyword evidence="3" id="KW-0472">Membrane</keyword>
<dbReference type="InterPro" id="IPR006059">
    <property type="entry name" value="SBP"/>
</dbReference>
<keyword evidence="2 7" id="KW-0732">Signal</keyword>
<feature type="region of interest" description="Disordered" evidence="6">
    <location>
        <begin position="27"/>
        <end position="54"/>
    </location>
</feature>
<dbReference type="PANTHER" id="PTHR43649">
    <property type="entry name" value="ARABINOSE-BINDING PROTEIN-RELATED"/>
    <property type="match status" value="1"/>
</dbReference>
<evidence type="ECO:0000256" key="4">
    <source>
        <dbReference type="ARBA" id="ARBA00023139"/>
    </source>
</evidence>
<dbReference type="EMBL" id="BOVJ01000058">
    <property type="protein sequence ID" value="GIQ63235.1"/>
    <property type="molecule type" value="Genomic_DNA"/>
</dbReference>
<evidence type="ECO:0000256" key="2">
    <source>
        <dbReference type="ARBA" id="ARBA00022729"/>
    </source>
</evidence>
<dbReference type="Gene3D" id="3.40.190.10">
    <property type="entry name" value="Periplasmic binding protein-like II"/>
    <property type="match status" value="2"/>
</dbReference>
<evidence type="ECO:0000256" key="3">
    <source>
        <dbReference type="ARBA" id="ARBA00023136"/>
    </source>
</evidence>
<accession>A0ABQ4N506</accession>
<evidence type="ECO:0000256" key="6">
    <source>
        <dbReference type="SAM" id="MobiDB-lite"/>
    </source>
</evidence>
<dbReference type="Pfam" id="PF01547">
    <property type="entry name" value="SBP_bac_1"/>
    <property type="match status" value="1"/>
</dbReference>
<keyword evidence="5" id="KW-0449">Lipoprotein</keyword>
<evidence type="ECO:0000256" key="5">
    <source>
        <dbReference type="ARBA" id="ARBA00023288"/>
    </source>
</evidence>
<protein>
    <submittedName>
        <fullName evidence="8">ABC transporter peptide-binding protein YtcQ</fullName>
    </submittedName>
</protein>
<dbReference type="SUPFAM" id="SSF53850">
    <property type="entry name" value="Periplasmic binding protein-like II"/>
    <property type="match status" value="1"/>
</dbReference>
<keyword evidence="1" id="KW-1003">Cell membrane</keyword>
<dbReference type="CDD" id="cd13580">
    <property type="entry name" value="PBP2_AlgQ_like_1"/>
    <property type="match status" value="1"/>
</dbReference>
<name>A0ABQ4N506_9BACL</name>
<sequence>MRKMWKKTAVWLCTVFVLGALLAACGSDDGRTPSNGDTASRGEAGESGEGTAKPEPFQLKIMTNLHTPEVPHDEIEKLLEEKTNTQLDIQWVPDGSYEEKLNASFATGSLPQAVYMKNQATYIIFRDAIRNGQFWEIGPYLNEYPNLSRLDENVLKNTAVDGKIYGLYQERPLSRQGVIYRKDWADKLGIPEPETIDDLYNMMKKFTEEDPDGNNKRDTIGLTDRSDLIYGAFKTVASYFGTPNNWSLNGDRLEPEFMHPGYMETMKFFKRLYDEGLINKDFPVTSKDDQQNLIITGRAGVYIGSMPDVQSLHAKTAEIDPDAEYDVVNRIAGPDGAAGVWSIPGYGNIVLFPKSAVKSEEELKQILSFFDQLMSPELANLVKWGIEGKHYTLENGLVVKNSDTKMTDREQKPYEILQIGGESTIDMLKAYHPLPVKAKAEELVLDNNEILIHDPAAALDSATMGEKGIELQQMITDATYNFILGQLDEAGFAKEIERWKKQGGEQMMTELAESYQQSQK</sequence>
<keyword evidence="4" id="KW-0564">Palmitate</keyword>
<gene>
    <name evidence="8" type="primary">ytcQ_2</name>
    <name evidence="8" type="ORF">PACILC2_18030</name>
</gene>
<evidence type="ECO:0000313" key="9">
    <source>
        <dbReference type="Proteomes" id="UP000680304"/>
    </source>
</evidence>
<dbReference type="PROSITE" id="PS51257">
    <property type="entry name" value="PROKAR_LIPOPROTEIN"/>
    <property type="match status" value="1"/>
</dbReference>
<dbReference type="PANTHER" id="PTHR43649:SF33">
    <property type="entry name" value="POLYGALACTURONAN_RHAMNOGALACTURONAN-BINDING PROTEIN YTCQ"/>
    <property type="match status" value="1"/>
</dbReference>
<comment type="caution">
    <text evidence="8">The sequence shown here is derived from an EMBL/GenBank/DDBJ whole genome shotgun (WGS) entry which is preliminary data.</text>
</comment>
<evidence type="ECO:0000256" key="7">
    <source>
        <dbReference type="SAM" id="SignalP"/>
    </source>
</evidence>
<evidence type="ECO:0000256" key="1">
    <source>
        <dbReference type="ARBA" id="ARBA00022475"/>
    </source>
</evidence>
<organism evidence="8 9">
    <name type="scientific">Paenibacillus cisolokensis</name>
    <dbReference type="NCBI Taxonomy" id="1658519"/>
    <lineage>
        <taxon>Bacteria</taxon>
        <taxon>Bacillati</taxon>
        <taxon>Bacillota</taxon>
        <taxon>Bacilli</taxon>
        <taxon>Bacillales</taxon>
        <taxon>Paenibacillaceae</taxon>
        <taxon>Paenibacillus</taxon>
    </lineage>
</organism>
<reference evidence="8 9" key="1">
    <citation type="submission" date="2021-04" db="EMBL/GenBank/DDBJ databases">
        <title>Draft genome sequence of Paenibacillus cisolokensis, LC2-13A.</title>
        <authorList>
            <person name="Uke A."/>
            <person name="Chhe C."/>
            <person name="Baramee S."/>
            <person name="Kosugi A."/>
        </authorList>
    </citation>
    <scope>NUCLEOTIDE SEQUENCE [LARGE SCALE GENOMIC DNA]</scope>
    <source>
        <strain evidence="8 9">LC2-13A</strain>
    </source>
</reference>
<keyword evidence="9" id="KW-1185">Reference proteome</keyword>
<proteinExistence type="predicted"/>
<dbReference type="InterPro" id="IPR050490">
    <property type="entry name" value="Bact_solute-bd_prot1"/>
</dbReference>
<feature type="chain" id="PRO_5045394896" evidence="7">
    <location>
        <begin position="24"/>
        <end position="520"/>
    </location>
</feature>